<dbReference type="OrthoDB" id="58903at2759"/>
<evidence type="ECO:0000256" key="1">
    <source>
        <dbReference type="SAM" id="Phobius"/>
    </source>
</evidence>
<dbReference type="EMBL" id="JAPDFW010000060">
    <property type="protein sequence ID" value="KAJ5076637.1"/>
    <property type="molecule type" value="Genomic_DNA"/>
</dbReference>
<dbReference type="PANTHER" id="PTHR31134:SF1">
    <property type="entry name" value="TRANSMEMBRANE PROTEIN 128"/>
    <property type="match status" value="1"/>
</dbReference>
<feature type="transmembrane region" description="Helical" evidence="1">
    <location>
        <begin position="45"/>
        <end position="64"/>
    </location>
</feature>
<dbReference type="AlphaFoldDB" id="A0A9Q0LPE9"/>
<sequence length="177" mass="21159">MKRRNIEEKEKEKERNLTQKDQGIIGKYVEDEKTQQIEKPKQTNFDIFMMYFETIIFWIITIFINKKWEILNNLISNEKLHNKWIFLSAICTINFIAIFIYLAVYLPKIKKINVDWSSYENIINNHKNAMFFATISGVLLTPFFVIGIWPVYRLFSIPFTAAFGLTFLFTVRHIPFN</sequence>
<keyword evidence="3" id="KW-1185">Reference proteome</keyword>
<proteinExistence type="predicted"/>
<dbReference type="PANTHER" id="PTHR31134">
    <property type="entry name" value="TRANSMEMBRANE PROTEIN 128"/>
    <property type="match status" value="1"/>
</dbReference>
<protein>
    <submittedName>
        <fullName evidence="2">Transmembrane protein</fullName>
    </submittedName>
</protein>
<feature type="transmembrane region" description="Helical" evidence="1">
    <location>
        <begin position="84"/>
        <end position="107"/>
    </location>
</feature>
<feature type="transmembrane region" description="Helical" evidence="1">
    <location>
        <begin position="155"/>
        <end position="174"/>
    </location>
</feature>
<reference evidence="2" key="1">
    <citation type="submission" date="2022-10" db="EMBL/GenBank/DDBJ databases">
        <title>Novel sulphate-reducing endosymbionts in the free-living metamonad Anaeramoeba.</title>
        <authorList>
            <person name="Jerlstrom-Hultqvist J."/>
            <person name="Cepicka I."/>
            <person name="Gallot-Lavallee L."/>
            <person name="Salas-Leiva D."/>
            <person name="Curtis B.A."/>
            <person name="Zahonova K."/>
            <person name="Pipaliya S."/>
            <person name="Dacks J."/>
            <person name="Roger A.J."/>
        </authorList>
    </citation>
    <scope>NUCLEOTIDE SEQUENCE</scope>
    <source>
        <strain evidence="2">BMAN</strain>
    </source>
</reference>
<dbReference type="InterPro" id="IPR033579">
    <property type="entry name" value="TMEM128"/>
</dbReference>
<keyword evidence="1" id="KW-1133">Transmembrane helix</keyword>
<dbReference type="Pfam" id="PF20479">
    <property type="entry name" value="TMEM128"/>
    <property type="match status" value="1"/>
</dbReference>
<feature type="transmembrane region" description="Helical" evidence="1">
    <location>
        <begin position="128"/>
        <end position="149"/>
    </location>
</feature>
<evidence type="ECO:0000313" key="2">
    <source>
        <dbReference type="EMBL" id="KAJ5076637.1"/>
    </source>
</evidence>
<comment type="caution">
    <text evidence="2">The sequence shown here is derived from an EMBL/GenBank/DDBJ whole genome shotgun (WGS) entry which is preliminary data.</text>
</comment>
<gene>
    <name evidence="2" type="ORF">M0811_06217</name>
</gene>
<name>A0A9Q0LPE9_ANAIG</name>
<evidence type="ECO:0000313" key="3">
    <source>
        <dbReference type="Proteomes" id="UP001149090"/>
    </source>
</evidence>
<accession>A0A9Q0LPE9</accession>
<keyword evidence="1 2" id="KW-0812">Transmembrane</keyword>
<dbReference type="Proteomes" id="UP001149090">
    <property type="component" value="Unassembled WGS sequence"/>
</dbReference>
<organism evidence="2 3">
    <name type="scientific">Anaeramoeba ignava</name>
    <name type="common">Anaerobic marine amoeba</name>
    <dbReference type="NCBI Taxonomy" id="1746090"/>
    <lineage>
        <taxon>Eukaryota</taxon>
        <taxon>Metamonada</taxon>
        <taxon>Anaeramoebidae</taxon>
        <taxon>Anaeramoeba</taxon>
    </lineage>
</organism>
<keyword evidence="1" id="KW-0472">Membrane</keyword>